<dbReference type="PROSITE" id="PS50123">
    <property type="entry name" value="CHER"/>
    <property type="match status" value="1"/>
</dbReference>
<gene>
    <name evidence="7" type="ORF">MKP09_13490</name>
</gene>
<evidence type="ECO:0000256" key="1">
    <source>
        <dbReference type="PROSITE-ProRule" id="PRU00050"/>
    </source>
</evidence>
<feature type="domain" description="PAC" evidence="4">
    <location>
        <begin position="786"/>
        <end position="836"/>
    </location>
</feature>
<evidence type="ECO:0000256" key="2">
    <source>
        <dbReference type="SAM" id="Coils"/>
    </source>
</evidence>
<dbReference type="PRINTS" id="PR00996">
    <property type="entry name" value="CHERMTFRASE"/>
</dbReference>
<keyword evidence="2" id="KW-0175">Coiled coil</keyword>
<dbReference type="InterPro" id="IPR001610">
    <property type="entry name" value="PAC"/>
</dbReference>
<dbReference type="SMART" id="SM00138">
    <property type="entry name" value="MeTrc"/>
    <property type="match status" value="1"/>
</dbReference>
<feature type="domain" description="CheR-type methyltransferase" evidence="6">
    <location>
        <begin position="216"/>
        <end position="460"/>
    </location>
</feature>
<dbReference type="Gene3D" id="3.40.50.180">
    <property type="entry name" value="Methylesterase CheB, C-terminal domain"/>
    <property type="match status" value="1"/>
</dbReference>
<dbReference type="EMBL" id="JAKWBL010000002">
    <property type="protein sequence ID" value="MCH5598846.1"/>
    <property type="molecule type" value="Genomic_DNA"/>
</dbReference>
<sequence length="972" mass="110083">MNSFLIVGIGASAGGLQALQAFFQATAPDSDIAYVVILHLSPDHDSQLAQVLQHSTTMPVSQVTEKIRIETNHVYVVPPDKHLEMKDGYLTATTNANLAERRAPVDIFFRSLAESHNERSVGVVLSGTGANGSMGLKRIKECGGAVFVQNPREAEFNEMPRSAIATDLVDEVLSVLDIPSKIIAYRNSVGTVQIPEEPKERHEDDQQALRVVLTELRLRTGHDFSNYKRPTLLRRIERRIHVRGLLDLPAYASFLIQHPEETHSLLKDLLISVTNFFRDKKPFEELEATLLPQIMEGKNGEDHLRIWVAGCATGEEAYSIAMICADLTMGRTDAPKVQIFATDIDEAAIAAAREGFYSLNDAADVSQERLNRYFTKEGEGYRVRRELRENILFANHNFLKDSPFSRIDLVSCRNVLIYLNRPAQERVFETFHFALKPNCFLLLGSSESVDGATDLFNIYNREQHIWKSRQGVSRSIIVPETLPRIEAPRLPAEVIQPRPQKRISFGELHQQVVELYAPPSLIVNEEYDIVHISEHAGRYLNFVGGEPTQNLLKVVHEDLRAELRGALYQAAQRHTPVSALNLKTLTDNYTQTLNIHVRPVPEHETGVVRGLLLVIFEPVAGQTEEVSYVVASDEPAKHLEEEVRRLKTQLRNSNEQHEFASEELKAGNEELQAMNEELRSATEELETSKEELQSINEELNTVNQELKVKVEEVSMTSNNLRNIINSTDIGTIILDRAFRVVLFTPAARNIFNLILADHTRPLSDITNRLVKDNLVTSAERVLQSLHGMEQEMETLDGHTFLTRLTPYRTHEDSIQGVVISFVNITESKKAETALRAAEEWRRFILESATDYAIFTMDLQRQINSWNIGAQKMFAYDEADILDKKGDILFIPEDREKGDPDKEAQLALSESRAENERWNLRKDGSRFWGSGLVQPLRDENDILIGFVKIMRDLTEKRLAEKRCALMKQGKLIL</sequence>
<evidence type="ECO:0000313" key="8">
    <source>
        <dbReference type="Proteomes" id="UP001202248"/>
    </source>
</evidence>
<dbReference type="CDD" id="cd16434">
    <property type="entry name" value="CheB-CheR_fusion"/>
    <property type="match status" value="1"/>
</dbReference>
<dbReference type="SUPFAM" id="SSF55785">
    <property type="entry name" value="PYP-like sensor domain (PAS domain)"/>
    <property type="match status" value="2"/>
</dbReference>
<dbReference type="InterPro" id="IPR000780">
    <property type="entry name" value="CheR_MeTrfase"/>
</dbReference>
<dbReference type="InterPro" id="IPR000014">
    <property type="entry name" value="PAS"/>
</dbReference>
<dbReference type="Gene3D" id="3.40.50.150">
    <property type="entry name" value="Vaccinia Virus protein VP39"/>
    <property type="match status" value="1"/>
</dbReference>
<dbReference type="RefSeq" id="WP_240830515.1">
    <property type="nucleotide sequence ID" value="NZ_JAKWBL010000002.1"/>
</dbReference>
<reference evidence="7 8" key="1">
    <citation type="submission" date="2022-02" db="EMBL/GenBank/DDBJ databases">
        <authorList>
            <person name="Min J."/>
        </authorList>
    </citation>
    <scope>NUCLEOTIDE SEQUENCE [LARGE SCALE GENOMIC DNA]</scope>
    <source>
        <strain evidence="7 8">GR10-1</strain>
    </source>
</reference>
<dbReference type="PANTHER" id="PTHR24422">
    <property type="entry name" value="CHEMOTAXIS PROTEIN METHYLTRANSFERASE"/>
    <property type="match status" value="1"/>
</dbReference>
<feature type="coiled-coil region" evidence="2">
    <location>
        <begin position="636"/>
        <end position="716"/>
    </location>
</feature>
<dbReference type="PROSITE" id="PS50113">
    <property type="entry name" value="PAC"/>
    <property type="match status" value="2"/>
</dbReference>
<dbReference type="NCBIfam" id="TIGR00229">
    <property type="entry name" value="sensory_box"/>
    <property type="match status" value="1"/>
</dbReference>
<dbReference type="Pfam" id="PF13596">
    <property type="entry name" value="PAS_10"/>
    <property type="match status" value="1"/>
</dbReference>
<name>A0ABS9SKE6_9BACT</name>
<feature type="domain" description="CheB-type methylesterase" evidence="5">
    <location>
        <begin position="1"/>
        <end position="189"/>
    </location>
</feature>
<accession>A0ABS9SKE6</accession>
<dbReference type="PROSITE" id="PS50112">
    <property type="entry name" value="PAS"/>
    <property type="match status" value="1"/>
</dbReference>
<protein>
    <submittedName>
        <fullName evidence="7">PAS domain S-box protein</fullName>
    </submittedName>
</protein>
<dbReference type="Pfam" id="PF01739">
    <property type="entry name" value="CheR"/>
    <property type="match status" value="1"/>
</dbReference>
<evidence type="ECO:0000259" key="5">
    <source>
        <dbReference type="PROSITE" id="PS50122"/>
    </source>
</evidence>
<evidence type="ECO:0000259" key="4">
    <source>
        <dbReference type="PROSITE" id="PS50113"/>
    </source>
</evidence>
<dbReference type="InterPro" id="IPR000700">
    <property type="entry name" value="PAS-assoc_C"/>
</dbReference>
<dbReference type="SUPFAM" id="SSF47757">
    <property type="entry name" value="Chemotaxis receptor methyltransferase CheR, N-terminal domain"/>
    <property type="match status" value="1"/>
</dbReference>
<dbReference type="Gene3D" id="3.30.450.20">
    <property type="entry name" value="PAS domain"/>
    <property type="match status" value="2"/>
</dbReference>
<dbReference type="Proteomes" id="UP001202248">
    <property type="component" value="Unassembled WGS sequence"/>
</dbReference>
<dbReference type="InterPro" id="IPR029063">
    <property type="entry name" value="SAM-dependent_MTases_sf"/>
</dbReference>
<comment type="caution">
    <text evidence="7">The sequence shown here is derived from an EMBL/GenBank/DDBJ whole genome shotgun (WGS) entry which is preliminary data.</text>
</comment>
<feature type="domain" description="PAC" evidence="4">
    <location>
        <begin position="912"/>
        <end position="964"/>
    </location>
</feature>
<evidence type="ECO:0000313" key="7">
    <source>
        <dbReference type="EMBL" id="MCH5598846.1"/>
    </source>
</evidence>
<dbReference type="InterPro" id="IPR000673">
    <property type="entry name" value="Sig_transdc_resp-reg_Me-estase"/>
</dbReference>
<dbReference type="PANTHER" id="PTHR24422:SF27">
    <property type="entry name" value="PROTEIN-GLUTAMATE O-METHYLTRANSFERASE"/>
    <property type="match status" value="1"/>
</dbReference>
<dbReference type="InterPro" id="IPR022642">
    <property type="entry name" value="CheR_C"/>
</dbReference>
<evidence type="ECO:0000259" key="3">
    <source>
        <dbReference type="PROSITE" id="PS50112"/>
    </source>
</evidence>
<dbReference type="Pfam" id="PF01339">
    <property type="entry name" value="CheB_methylest"/>
    <property type="match status" value="1"/>
</dbReference>
<dbReference type="SMART" id="SM00086">
    <property type="entry name" value="PAC"/>
    <property type="match status" value="1"/>
</dbReference>
<dbReference type="InterPro" id="IPR035909">
    <property type="entry name" value="CheB_C"/>
</dbReference>
<dbReference type="InterPro" id="IPR035965">
    <property type="entry name" value="PAS-like_dom_sf"/>
</dbReference>
<dbReference type="PROSITE" id="PS50122">
    <property type="entry name" value="CHEB"/>
    <property type="match status" value="1"/>
</dbReference>
<dbReference type="InterPro" id="IPR022641">
    <property type="entry name" value="CheR_N"/>
</dbReference>
<dbReference type="Pfam" id="PF13426">
    <property type="entry name" value="PAS_9"/>
    <property type="match status" value="1"/>
</dbReference>
<organism evidence="7 8">
    <name type="scientific">Niabella ginsengisoli</name>
    <dbReference type="NCBI Taxonomy" id="522298"/>
    <lineage>
        <taxon>Bacteria</taxon>
        <taxon>Pseudomonadati</taxon>
        <taxon>Bacteroidota</taxon>
        <taxon>Chitinophagia</taxon>
        <taxon>Chitinophagales</taxon>
        <taxon>Chitinophagaceae</taxon>
        <taxon>Niabella</taxon>
    </lineage>
</organism>
<keyword evidence="8" id="KW-1185">Reference proteome</keyword>
<dbReference type="SUPFAM" id="SSF52738">
    <property type="entry name" value="Methylesterase CheB, C-terminal domain"/>
    <property type="match status" value="1"/>
</dbReference>
<dbReference type="SMART" id="SM00091">
    <property type="entry name" value="PAS"/>
    <property type="match status" value="3"/>
</dbReference>
<proteinExistence type="predicted"/>
<comment type="caution">
    <text evidence="1">Lacks conserved residue(s) required for the propagation of feature annotation.</text>
</comment>
<evidence type="ECO:0000259" key="6">
    <source>
        <dbReference type="PROSITE" id="PS50123"/>
    </source>
</evidence>
<dbReference type="SUPFAM" id="SSF53335">
    <property type="entry name" value="S-adenosyl-L-methionine-dependent methyltransferases"/>
    <property type="match status" value="1"/>
</dbReference>
<feature type="domain" description="PAS" evidence="3">
    <location>
        <begin position="837"/>
        <end position="895"/>
    </location>
</feature>
<dbReference type="InterPro" id="IPR050903">
    <property type="entry name" value="Bact_Chemotaxis_MeTrfase"/>
</dbReference>
<dbReference type="CDD" id="cd00130">
    <property type="entry name" value="PAS"/>
    <property type="match status" value="1"/>
</dbReference>
<dbReference type="Pfam" id="PF03705">
    <property type="entry name" value="CheR_N"/>
    <property type="match status" value="1"/>
</dbReference>